<feature type="domain" description="Pyrimidine nucleoside phosphorylase C-terminal" evidence="14">
    <location>
        <begin position="345"/>
        <end position="419"/>
    </location>
</feature>
<dbReference type="Gene3D" id="3.40.1030.10">
    <property type="entry name" value="Nucleoside phosphorylase/phosphoribosyltransferase catalytic domain"/>
    <property type="match status" value="1"/>
</dbReference>
<evidence type="ECO:0000256" key="3">
    <source>
        <dbReference type="ARBA" id="ARBA00003877"/>
    </source>
</evidence>
<dbReference type="EC" id="2.4.2.2" evidence="6"/>
<proteinExistence type="inferred from homology"/>
<dbReference type="EMBL" id="RHHR01000010">
    <property type="protein sequence ID" value="RNB75425.1"/>
    <property type="molecule type" value="Genomic_DNA"/>
</dbReference>
<dbReference type="PANTHER" id="PTHR10515">
    <property type="entry name" value="THYMIDINE PHOSPHORYLASE"/>
    <property type="match status" value="1"/>
</dbReference>
<dbReference type="InterPro" id="IPR013102">
    <property type="entry name" value="PYNP_C"/>
</dbReference>
<dbReference type="InterPro" id="IPR018090">
    <property type="entry name" value="Pyrmidine_PPas_bac/euk"/>
</dbReference>
<dbReference type="Pfam" id="PF07831">
    <property type="entry name" value="PYNP_C"/>
    <property type="match status" value="1"/>
</dbReference>
<dbReference type="GO" id="GO:0006206">
    <property type="term" value="P:pyrimidine nucleobase metabolic process"/>
    <property type="evidence" value="ECO:0007669"/>
    <property type="project" value="InterPro"/>
</dbReference>
<dbReference type="InterPro" id="IPR017459">
    <property type="entry name" value="Glycosyl_Trfase_fam3_N_dom"/>
</dbReference>
<evidence type="ECO:0000313" key="15">
    <source>
        <dbReference type="EMBL" id="RNB75425.1"/>
    </source>
</evidence>
<evidence type="ECO:0000259" key="14">
    <source>
        <dbReference type="SMART" id="SM00941"/>
    </source>
</evidence>
<comment type="caution">
    <text evidence="15">The sequence shown here is derived from an EMBL/GenBank/DDBJ whole genome shotgun (WGS) entry which is preliminary data.</text>
</comment>
<comment type="cofactor">
    <cofactor evidence="2">
        <name>K(+)</name>
        <dbReference type="ChEBI" id="CHEBI:29103"/>
    </cofactor>
</comment>
<dbReference type="SUPFAM" id="SSF54680">
    <property type="entry name" value="Pyrimidine nucleoside phosphorylase C-terminal domain"/>
    <property type="match status" value="1"/>
</dbReference>
<dbReference type="NCBIfam" id="TIGR02644">
    <property type="entry name" value="Y_phosphoryl"/>
    <property type="match status" value="1"/>
</dbReference>
<keyword evidence="8 15" id="KW-0328">Glycosyltransferase</keyword>
<evidence type="ECO:0000256" key="5">
    <source>
        <dbReference type="ARBA" id="ARBA00011738"/>
    </source>
</evidence>
<comment type="catalytic activity">
    <reaction evidence="1">
        <text>2'-deoxyuridine + phosphate = 2-deoxy-alpha-D-ribose 1-phosphate + uracil</text>
        <dbReference type="Rhea" id="RHEA:22824"/>
        <dbReference type="ChEBI" id="CHEBI:16450"/>
        <dbReference type="ChEBI" id="CHEBI:17568"/>
        <dbReference type="ChEBI" id="CHEBI:43474"/>
        <dbReference type="ChEBI" id="CHEBI:57259"/>
        <dbReference type="EC" id="2.4.2.2"/>
    </reaction>
</comment>
<dbReference type="NCBIfam" id="NF004490">
    <property type="entry name" value="PRK05820.1"/>
    <property type="match status" value="1"/>
</dbReference>
<evidence type="ECO:0000256" key="12">
    <source>
        <dbReference type="ARBA" id="ARBA00048453"/>
    </source>
</evidence>
<dbReference type="GO" id="GO:0006213">
    <property type="term" value="P:pyrimidine nucleoside metabolic process"/>
    <property type="evidence" value="ECO:0007669"/>
    <property type="project" value="InterPro"/>
</dbReference>
<dbReference type="FunFam" id="1.20.970.10:FF:000002">
    <property type="entry name" value="Pyrimidine-nucleoside phosphorylase"/>
    <property type="match status" value="1"/>
</dbReference>
<organism evidence="15 16">
    <name type="scientific">Brevibacillus invocatus</name>
    <dbReference type="NCBI Taxonomy" id="173959"/>
    <lineage>
        <taxon>Bacteria</taxon>
        <taxon>Bacillati</taxon>
        <taxon>Bacillota</taxon>
        <taxon>Bacilli</taxon>
        <taxon>Bacillales</taxon>
        <taxon>Paenibacillaceae</taxon>
        <taxon>Brevibacillus</taxon>
    </lineage>
</organism>
<dbReference type="FunFam" id="3.40.1030.10:FF:000003">
    <property type="entry name" value="Pyrimidine-nucleoside phosphorylase"/>
    <property type="match status" value="1"/>
</dbReference>
<comment type="catalytic activity">
    <reaction evidence="12">
        <text>uridine + phosphate = alpha-D-ribose 1-phosphate + uracil</text>
        <dbReference type="Rhea" id="RHEA:24388"/>
        <dbReference type="ChEBI" id="CHEBI:16704"/>
        <dbReference type="ChEBI" id="CHEBI:17568"/>
        <dbReference type="ChEBI" id="CHEBI:43474"/>
        <dbReference type="ChEBI" id="CHEBI:57720"/>
        <dbReference type="EC" id="2.4.2.2"/>
    </reaction>
</comment>
<dbReference type="RefSeq" id="WP_122908387.1">
    <property type="nucleotide sequence ID" value="NZ_CBCSBE010000001.1"/>
</dbReference>
<dbReference type="Pfam" id="PF00591">
    <property type="entry name" value="Glycos_transf_3"/>
    <property type="match status" value="1"/>
</dbReference>
<dbReference type="Pfam" id="PF02885">
    <property type="entry name" value="Glycos_trans_3N"/>
    <property type="match status" value="1"/>
</dbReference>
<evidence type="ECO:0000256" key="2">
    <source>
        <dbReference type="ARBA" id="ARBA00001958"/>
    </source>
</evidence>
<dbReference type="Gene3D" id="3.90.1170.30">
    <property type="entry name" value="Pyrimidine nucleoside phosphorylase-like, C-terminal domain"/>
    <property type="match status" value="1"/>
</dbReference>
<gene>
    <name evidence="15" type="ORF">EDM52_07515</name>
</gene>
<dbReference type="GO" id="GO:0047847">
    <property type="term" value="F:deoxyuridine phosphorylase activity"/>
    <property type="evidence" value="ECO:0007669"/>
    <property type="project" value="RHEA"/>
</dbReference>
<dbReference type="GO" id="GO:0005829">
    <property type="term" value="C:cytosol"/>
    <property type="evidence" value="ECO:0007669"/>
    <property type="project" value="TreeGrafter"/>
</dbReference>
<comment type="similarity">
    <text evidence="4">Belongs to the thymidine/pyrimidine-nucleoside phosphorylase family.</text>
</comment>
<dbReference type="GO" id="GO:0004850">
    <property type="term" value="F:uridine phosphorylase activity"/>
    <property type="evidence" value="ECO:0007669"/>
    <property type="project" value="RHEA"/>
</dbReference>
<dbReference type="GO" id="GO:0004645">
    <property type="term" value="F:1,4-alpha-oligoglucan phosphorylase activity"/>
    <property type="evidence" value="ECO:0007669"/>
    <property type="project" value="InterPro"/>
</dbReference>
<dbReference type="InterPro" id="IPR000312">
    <property type="entry name" value="Glycosyl_Trfase_fam3"/>
</dbReference>
<dbReference type="Proteomes" id="UP000282028">
    <property type="component" value="Unassembled WGS sequence"/>
</dbReference>
<sequence>MRMVDMIAKKRDGGELTTEEIRFLVEGYTSGSIPDYQMSAWAMAVLFRGMTARETGDLTLAMAGSGEQLDLSSLSGVKVDKHSTGGVGDKTTLVVAPLVAAAGIPVAKMSGRGLGYSGGTIDKLESFSGFQVERTREQFLQQVHDIGVSVIGQSGNLTPADKKLYALRDVTATVEAVPLIASSIMSKKIAAGADAILLDVKVGKGAFMKNLEQAETLARAMVDIGSQVGRKTVAVISDMNQPLGFAVGNALEVKEAIETLAGKGPRDLTELVLAIGARMLLLGGLVATVEEGRGKLEEIMASGKAVDKLAEMVEAQGGDKEEVYNLEKLPKATLLHAITAKQDGFITDIDAEAVGHASVVLGAGRLTKEMAIDLAVGLVLHKKRGDQVQAGETLVTVHANQEQLLQSALQELEGAFQISDIPPGKQTLIYKIVEQMR</sequence>
<comment type="catalytic activity">
    <reaction evidence="13">
        <text>thymidine + phosphate = 2-deoxy-alpha-D-ribose 1-phosphate + thymine</text>
        <dbReference type="Rhea" id="RHEA:16037"/>
        <dbReference type="ChEBI" id="CHEBI:17748"/>
        <dbReference type="ChEBI" id="CHEBI:17821"/>
        <dbReference type="ChEBI" id="CHEBI:43474"/>
        <dbReference type="ChEBI" id="CHEBI:57259"/>
        <dbReference type="EC" id="2.4.2.2"/>
    </reaction>
</comment>
<name>A0A3M8CKN6_9BACL</name>
<evidence type="ECO:0000256" key="8">
    <source>
        <dbReference type="ARBA" id="ARBA00022676"/>
    </source>
</evidence>
<evidence type="ECO:0000256" key="1">
    <source>
        <dbReference type="ARBA" id="ARBA00001066"/>
    </source>
</evidence>
<evidence type="ECO:0000256" key="11">
    <source>
        <dbReference type="ARBA" id="ARBA00022958"/>
    </source>
</evidence>
<dbReference type="PIRSF" id="PIRSF000478">
    <property type="entry name" value="TP_PyNP"/>
    <property type="match status" value="1"/>
</dbReference>
<dbReference type="SUPFAM" id="SSF52418">
    <property type="entry name" value="Nucleoside phosphorylase/phosphoribosyltransferase catalytic domain"/>
    <property type="match status" value="1"/>
</dbReference>
<dbReference type="PANTHER" id="PTHR10515:SF0">
    <property type="entry name" value="THYMIDINE PHOSPHORYLASE"/>
    <property type="match status" value="1"/>
</dbReference>
<evidence type="ECO:0000256" key="7">
    <source>
        <dbReference type="ARBA" id="ARBA00014680"/>
    </source>
</evidence>
<dbReference type="InterPro" id="IPR036320">
    <property type="entry name" value="Glycosyl_Trfase_fam3_N_dom_sf"/>
</dbReference>
<dbReference type="OrthoDB" id="9763887at2"/>
<dbReference type="GO" id="GO:0046872">
    <property type="term" value="F:metal ion binding"/>
    <property type="evidence" value="ECO:0007669"/>
    <property type="project" value="UniProtKB-KW"/>
</dbReference>
<dbReference type="InterPro" id="IPR036566">
    <property type="entry name" value="PYNP-like_C_sf"/>
</dbReference>
<protein>
    <recommendedName>
        <fullName evidence="7">Pyrimidine-nucleoside phosphorylase</fullName>
        <ecNumber evidence="6">2.4.2.2</ecNumber>
    </recommendedName>
</protein>
<evidence type="ECO:0000256" key="13">
    <source>
        <dbReference type="ARBA" id="ARBA00048525"/>
    </source>
</evidence>
<dbReference type="SMART" id="SM00941">
    <property type="entry name" value="PYNP_C"/>
    <property type="match status" value="1"/>
</dbReference>
<accession>A0A3M8CKN6</accession>
<evidence type="ECO:0000256" key="9">
    <source>
        <dbReference type="ARBA" id="ARBA00022679"/>
    </source>
</evidence>
<dbReference type="InterPro" id="IPR000053">
    <property type="entry name" value="Thymidine/pyrmidine_PPase"/>
</dbReference>
<keyword evidence="16" id="KW-1185">Reference proteome</keyword>
<dbReference type="Gene3D" id="1.20.970.10">
    <property type="entry name" value="Transferase, Pyrimidine Nucleoside Phosphorylase, Chain C"/>
    <property type="match status" value="1"/>
</dbReference>
<comment type="function">
    <text evidence="3">Catalyzes phosphorolysis of the pyrimidine nucleosides uridine, thymidine and 2'-deoxyuridine with the formation of the corresponding pyrimidine base and ribose-1-phosphate.</text>
</comment>
<keyword evidence="9 15" id="KW-0808">Transferase</keyword>
<dbReference type="InterPro" id="IPR035902">
    <property type="entry name" value="Nuc_phospho_transferase"/>
</dbReference>
<keyword evidence="10" id="KW-0479">Metal-binding</keyword>
<keyword evidence="11" id="KW-0630">Potassium</keyword>
<evidence type="ECO:0000256" key="4">
    <source>
        <dbReference type="ARBA" id="ARBA00006915"/>
    </source>
</evidence>
<dbReference type="NCBIfam" id="NF004747">
    <property type="entry name" value="PRK06078.1"/>
    <property type="match status" value="1"/>
</dbReference>
<dbReference type="GO" id="GO:0009032">
    <property type="term" value="F:thymidine phosphorylase activity"/>
    <property type="evidence" value="ECO:0007669"/>
    <property type="project" value="RHEA"/>
</dbReference>
<evidence type="ECO:0000256" key="10">
    <source>
        <dbReference type="ARBA" id="ARBA00022723"/>
    </source>
</evidence>
<evidence type="ECO:0000256" key="6">
    <source>
        <dbReference type="ARBA" id="ARBA00011889"/>
    </source>
</evidence>
<reference evidence="15 16" key="1">
    <citation type="submission" date="2018-10" db="EMBL/GenBank/DDBJ databases">
        <title>Phylogenomics of Brevibacillus.</title>
        <authorList>
            <person name="Dunlap C."/>
        </authorList>
    </citation>
    <scope>NUCLEOTIDE SEQUENCE [LARGE SCALE GENOMIC DNA]</scope>
    <source>
        <strain evidence="15 16">JCM 12215</strain>
    </source>
</reference>
<comment type="subunit">
    <text evidence="5">Homodimer.</text>
</comment>
<evidence type="ECO:0000313" key="16">
    <source>
        <dbReference type="Proteomes" id="UP000282028"/>
    </source>
</evidence>
<dbReference type="AlphaFoldDB" id="A0A3M8CKN6"/>
<dbReference type="SUPFAM" id="SSF47648">
    <property type="entry name" value="Nucleoside phosphorylase/phosphoribosyltransferase N-terminal domain"/>
    <property type="match status" value="1"/>
</dbReference>